<dbReference type="PANTHER" id="PTHR37293">
    <property type="entry name" value="PHAGE REPLICATION PROTEIN-RELATED"/>
    <property type="match status" value="1"/>
</dbReference>
<dbReference type="SUPFAM" id="SSF158499">
    <property type="entry name" value="DnaD domain-like"/>
    <property type="match status" value="1"/>
</dbReference>
<dbReference type="NCBIfam" id="TIGR01714">
    <property type="entry name" value="phage_rep_org_N"/>
    <property type="match status" value="1"/>
</dbReference>
<proteinExistence type="inferred from homology"/>
<comment type="caution">
    <text evidence="5">The sequence shown here is derived from an EMBL/GenBank/DDBJ whole genome shotgun (WGS) entry which is preliminary data.</text>
</comment>
<dbReference type="Gene3D" id="1.10.10.630">
    <property type="entry name" value="DnaD domain-like"/>
    <property type="match status" value="1"/>
</dbReference>
<dbReference type="Proteomes" id="UP000307201">
    <property type="component" value="Unassembled WGS sequence"/>
</dbReference>
<dbReference type="NCBIfam" id="TIGR01446">
    <property type="entry name" value="DnaD_dom"/>
    <property type="match status" value="1"/>
</dbReference>
<protein>
    <submittedName>
        <fullName evidence="5">DnaD domain protein</fullName>
    </submittedName>
</protein>
<dbReference type="Pfam" id="PF07261">
    <property type="entry name" value="DnaB_2"/>
    <property type="match status" value="1"/>
</dbReference>
<sequence length="336" mass="39083">MSENKKYYWLKLHDNFFDDDTIQYIEEQENGKEYVLFYLKLALKSLSREGYLIRYVGERVIPYDVKALAKLTNTPSDTVKAAMVMFIDFGLVQHLNSGELYLNQINEMIGAETQAAKRKREQRARDKQKELGTPTNEVEERDIVTEKRDSVQKSHGDVQKSHTEIDIETDIDKELEKETDKEKEESVSQSSFTFTWQDFFKANGFGILSPYIQESFFMWLDDFKKIGSTEKDFDLIVIEALKVGVTKNSKTWNFIEGVLRNWANQGLSTIESVEANEVAREAKRKQTSGFYGNKPIKTETMPAWANEENKGEEIDEEKQKEFAERLAKIRSRKKQV</sequence>
<name>A0A5R9C6Q5_9LACT</name>
<evidence type="ECO:0000256" key="1">
    <source>
        <dbReference type="ARBA" id="ARBA00093462"/>
    </source>
</evidence>
<organism evidence="5 6">
    <name type="scientific">Marinilactibacillus psychrotolerans</name>
    <dbReference type="NCBI Taxonomy" id="191770"/>
    <lineage>
        <taxon>Bacteria</taxon>
        <taxon>Bacillati</taxon>
        <taxon>Bacillota</taxon>
        <taxon>Bacilli</taxon>
        <taxon>Lactobacillales</taxon>
        <taxon>Carnobacteriaceae</taxon>
        <taxon>Marinilactibacillus</taxon>
    </lineage>
</organism>
<feature type="domain" description="Phage replisome organiser N-terminal" evidence="4">
    <location>
        <begin position="9"/>
        <end position="129"/>
    </location>
</feature>
<gene>
    <name evidence="5" type="ORF">FEZ48_02710</name>
</gene>
<evidence type="ECO:0000256" key="2">
    <source>
        <dbReference type="SAM" id="MobiDB-lite"/>
    </source>
</evidence>
<dbReference type="Pfam" id="PF09681">
    <property type="entry name" value="Phage_rep_org_N"/>
    <property type="match status" value="1"/>
</dbReference>
<feature type="compositionally biased region" description="Basic and acidic residues" evidence="2">
    <location>
        <begin position="141"/>
        <end position="186"/>
    </location>
</feature>
<dbReference type="InterPro" id="IPR034829">
    <property type="entry name" value="DnaD-like_sf"/>
</dbReference>
<feature type="region of interest" description="Disordered" evidence="2">
    <location>
        <begin position="116"/>
        <end position="187"/>
    </location>
</feature>
<dbReference type="AlphaFoldDB" id="A0A5R9C6Q5"/>
<dbReference type="InterPro" id="IPR006343">
    <property type="entry name" value="DnaB/C_C"/>
</dbReference>
<feature type="domain" description="DnaB/C C-terminal" evidence="3">
    <location>
        <begin position="198"/>
        <end position="276"/>
    </location>
</feature>
<evidence type="ECO:0000313" key="5">
    <source>
        <dbReference type="EMBL" id="TLQ08813.1"/>
    </source>
</evidence>
<dbReference type="PANTHER" id="PTHR37293:SF5">
    <property type="entry name" value="DNA REPLICATION PROTEIN"/>
    <property type="match status" value="1"/>
</dbReference>
<evidence type="ECO:0000259" key="3">
    <source>
        <dbReference type="Pfam" id="PF07261"/>
    </source>
</evidence>
<dbReference type="RefSeq" id="WP_138470972.1">
    <property type="nucleotide sequence ID" value="NZ_VBTE01000005.1"/>
</dbReference>
<evidence type="ECO:0000259" key="4">
    <source>
        <dbReference type="Pfam" id="PF09681"/>
    </source>
</evidence>
<dbReference type="OrthoDB" id="3199595at2"/>
<accession>A0A5R9C6Q5</accession>
<evidence type="ECO:0000313" key="6">
    <source>
        <dbReference type="Proteomes" id="UP000307201"/>
    </source>
</evidence>
<comment type="similarity">
    <text evidence="1">Belongs to the DnaB/DnaD family.</text>
</comment>
<reference evidence="5 6" key="1">
    <citation type="submission" date="2019-05" db="EMBL/GenBank/DDBJ databases">
        <title>The metagenome of a microbial culture collection derived from dairy environment covers the genomic content of the human microbiome.</title>
        <authorList>
            <person name="Roder T."/>
            <person name="Wuthrich D."/>
            <person name="Sattari Z."/>
            <person name="Von Ah U."/>
            <person name="Bar C."/>
            <person name="Ronchi F."/>
            <person name="Macpherson A.J."/>
            <person name="Ganal-Vonarburg S.C."/>
            <person name="Bruggmann R."/>
            <person name="Vergeres G."/>
        </authorList>
    </citation>
    <scope>NUCLEOTIDE SEQUENCE [LARGE SCALE GENOMIC DNA]</scope>
    <source>
        <strain evidence="5 6">FAM 24235</strain>
    </source>
</reference>
<dbReference type="InterPro" id="IPR010056">
    <property type="entry name" value="Phage_rep_org__N"/>
</dbReference>
<dbReference type="InterPro" id="IPR053162">
    <property type="entry name" value="DnaD"/>
</dbReference>
<dbReference type="EMBL" id="VBTE01000005">
    <property type="protein sequence ID" value="TLQ08813.1"/>
    <property type="molecule type" value="Genomic_DNA"/>
</dbReference>